<dbReference type="Proteomes" id="UP000622552">
    <property type="component" value="Unassembled WGS sequence"/>
</dbReference>
<evidence type="ECO:0000259" key="4">
    <source>
        <dbReference type="Pfam" id="PF13458"/>
    </source>
</evidence>
<proteinExistence type="inferred from homology"/>
<dbReference type="InterPro" id="IPR028081">
    <property type="entry name" value="Leu-bd"/>
</dbReference>
<organism evidence="5 6">
    <name type="scientific">Longispora fulva</name>
    <dbReference type="NCBI Taxonomy" id="619741"/>
    <lineage>
        <taxon>Bacteria</taxon>
        <taxon>Bacillati</taxon>
        <taxon>Actinomycetota</taxon>
        <taxon>Actinomycetes</taxon>
        <taxon>Micromonosporales</taxon>
        <taxon>Micromonosporaceae</taxon>
        <taxon>Longispora</taxon>
    </lineage>
</organism>
<feature type="domain" description="Leucine-binding protein" evidence="4">
    <location>
        <begin position="33"/>
        <end position="379"/>
    </location>
</feature>
<dbReference type="PANTHER" id="PTHR30483">
    <property type="entry name" value="LEUCINE-SPECIFIC-BINDING PROTEIN"/>
    <property type="match status" value="1"/>
</dbReference>
<gene>
    <name evidence="5" type="ORF">IW245_006498</name>
</gene>
<dbReference type="InterPro" id="IPR051010">
    <property type="entry name" value="BCAA_transport"/>
</dbReference>
<dbReference type="InterPro" id="IPR028082">
    <property type="entry name" value="Peripla_BP_I"/>
</dbReference>
<comment type="caution">
    <text evidence="5">The sequence shown here is derived from an EMBL/GenBank/DDBJ whole genome shotgun (WGS) entry which is preliminary data.</text>
</comment>
<keyword evidence="6" id="KW-1185">Reference proteome</keyword>
<evidence type="ECO:0000313" key="6">
    <source>
        <dbReference type="Proteomes" id="UP000622552"/>
    </source>
</evidence>
<dbReference type="SUPFAM" id="SSF53822">
    <property type="entry name" value="Periplasmic binding protein-like I"/>
    <property type="match status" value="1"/>
</dbReference>
<keyword evidence="2 3" id="KW-0732">Signal</keyword>
<evidence type="ECO:0000256" key="1">
    <source>
        <dbReference type="ARBA" id="ARBA00010062"/>
    </source>
</evidence>
<accession>A0A8J7GJ81</accession>
<dbReference type="Pfam" id="PF13458">
    <property type="entry name" value="Peripla_BP_6"/>
    <property type="match status" value="1"/>
</dbReference>
<dbReference type="AlphaFoldDB" id="A0A8J7GJ81"/>
<feature type="chain" id="PRO_5039038596" evidence="3">
    <location>
        <begin position="21"/>
        <end position="387"/>
    </location>
</feature>
<dbReference type="PROSITE" id="PS51257">
    <property type="entry name" value="PROKAR_LIPOPROTEIN"/>
    <property type="match status" value="1"/>
</dbReference>
<dbReference type="RefSeq" id="WP_233472748.1">
    <property type="nucleotide sequence ID" value="NZ_BONS01000006.1"/>
</dbReference>
<dbReference type="Gene3D" id="3.40.50.2300">
    <property type="match status" value="2"/>
</dbReference>
<dbReference type="PANTHER" id="PTHR30483:SF38">
    <property type="entry name" value="BLR7848 PROTEIN"/>
    <property type="match status" value="1"/>
</dbReference>
<protein>
    <submittedName>
        <fullName evidence="5">Branched-chain amino acid transport system substrate-binding protein</fullName>
    </submittedName>
</protein>
<dbReference type="EMBL" id="JADOUF010000001">
    <property type="protein sequence ID" value="MBG6140304.1"/>
    <property type="molecule type" value="Genomic_DNA"/>
</dbReference>
<evidence type="ECO:0000313" key="5">
    <source>
        <dbReference type="EMBL" id="MBG6140304.1"/>
    </source>
</evidence>
<comment type="similarity">
    <text evidence="1">Belongs to the leucine-binding protein family.</text>
</comment>
<evidence type="ECO:0000256" key="2">
    <source>
        <dbReference type="ARBA" id="ARBA00022729"/>
    </source>
</evidence>
<reference evidence="5" key="1">
    <citation type="submission" date="2020-11" db="EMBL/GenBank/DDBJ databases">
        <title>Sequencing the genomes of 1000 actinobacteria strains.</title>
        <authorList>
            <person name="Klenk H.-P."/>
        </authorList>
    </citation>
    <scope>NUCLEOTIDE SEQUENCE</scope>
    <source>
        <strain evidence="5">DSM 45356</strain>
    </source>
</reference>
<evidence type="ECO:0000256" key="3">
    <source>
        <dbReference type="SAM" id="SignalP"/>
    </source>
</evidence>
<name>A0A8J7GJ81_9ACTN</name>
<sequence>MRKPRILVALLSLAVVAGMAGCAAEDKKAPAGEIKIGASLELSGATASIGTTYEKALKLKVDQINKAGGVNGRKINLVIRDNRTDPAEGLKNVNYFIDNEKVAAIIGGGCSNCIIPAKPVAAAKKVPIIALGAASGITNPIAESKFVFKISPNPVEDATVIVNELQRKGVTKIGLISVKNVYGQDGKKNVTELAQAKGIQVVAAEEFNQDDKDMTVQVSKIVEKKPDAIVTWAVMPAAGLIAQALSTAKFSGGVYLDAGAGAELFVKGAQDAAENTFMVFPGILAINDAVATTPQVTAQKAWFKDYSTAYGNYSGFASFGADAVSMIAAAVTKTGSTDPEKLRDAFETIQLDGMTGPIKMTAENHSGLQADALKIVVVKNGEWRLAS</sequence>
<dbReference type="CDD" id="cd06333">
    <property type="entry name" value="PBP1_ABC_RPA1789-like"/>
    <property type="match status" value="1"/>
</dbReference>
<feature type="signal peptide" evidence="3">
    <location>
        <begin position="1"/>
        <end position="20"/>
    </location>
</feature>